<dbReference type="AlphaFoldDB" id="A0A4Y2R4Z4"/>
<keyword evidence="2" id="KW-1185">Reference proteome</keyword>
<dbReference type="EMBL" id="BGPR01225320">
    <property type="protein sequence ID" value="GBN70774.1"/>
    <property type="molecule type" value="Genomic_DNA"/>
</dbReference>
<comment type="caution">
    <text evidence="1">The sequence shown here is derived from an EMBL/GenBank/DDBJ whole genome shotgun (WGS) entry which is preliminary data.</text>
</comment>
<organism evidence="1 2">
    <name type="scientific">Araneus ventricosus</name>
    <name type="common">Orbweaver spider</name>
    <name type="synonym">Epeira ventricosa</name>
    <dbReference type="NCBI Taxonomy" id="182803"/>
    <lineage>
        <taxon>Eukaryota</taxon>
        <taxon>Metazoa</taxon>
        <taxon>Ecdysozoa</taxon>
        <taxon>Arthropoda</taxon>
        <taxon>Chelicerata</taxon>
        <taxon>Arachnida</taxon>
        <taxon>Araneae</taxon>
        <taxon>Araneomorphae</taxon>
        <taxon>Entelegynae</taxon>
        <taxon>Araneoidea</taxon>
        <taxon>Araneidae</taxon>
        <taxon>Araneus</taxon>
    </lineage>
</organism>
<protein>
    <submittedName>
        <fullName evidence="1">Uncharacterized protein</fullName>
    </submittedName>
</protein>
<reference evidence="1 2" key="1">
    <citation type="journal article" date="2019" name="Sci. Rep.">
        <title>Orb-weaving spider Araneus ventricosus genome elucidates the spidroin gene catalogue.</title>
        <authorList>
            <person name="Kono N."/>
            <person name="Nakamura H."/>
            <person name="Ohtoshi R."/>
            <person name="Moran D.A.P."/>
            <person name="Shinohara A."/>
            <person name="Yoshida Y."/>
            <person name="Fujiwara M."/>
            <person name="Mori M."/>
            <person name="Tomita M."/>
            <person name="Arakawa K."/>
        </authorList>
    </citation>
    <scope>NUCLEOTIDE SEQUENCE [LARGE SCALE GENOMIC DNA]</scope>
</reference>
<evidence type="ECO:0000313" key="2">
    <source>
        <dbReference type="Proteomes" id="UP000499080"/>
    </source>
</evidence>
<name>A0A4Y2R4Z4_ARAVE</name>
<accession>A0A4Y2R4Z4</accession>
<evidence type="ECO:0000313" key="1">
    <source>
        <dbReference type="EMBL" id="GBN70774.1"/>
    </source>
</evidence>
<gene>
    <name evidence="1" type="ORF">AVEN_265430_1</name>
</gene>
<sequence length="91" mass="10079">MRSTKFGEIFDLIETAENAALIQYICCLVPKLHSASEHAKSICQVYCLCCKKYAVLNCSKDRITAAVSEITPSILVYNYGGPLEIVPRYTG</sequence>
<proteinExistence type="predicted"/>
<dbReference type="Proteomes" id="UP000499080">
    <property type="component" value="Unassembled WGS sequence"/>
</dbReference>